<dbReference type="Pfam" id="PF00072">
    <property type="entry name" value="Response_reg"/>
    <property type="match status" value="1"/>
</dbReference>
<keyword evidence="1 5" id="KW-0597">Phosphoprotein</keyword>
<dbReference type="EMBL" id="CP045096">
    <property type="protein sequence ID" value="QFR02296.1"/>
    <property type="molecule type" value="Genomic_DNA"/>
</dbReference>
<dbReference type="InterPro" id="IPR011006">
    <property type="entry name" value="CheY-like_superfamily"/>
</dbReference>
<proteinExistence type="predicted"/>
<keyword evidence="3" id="KW-0238">DNA-binding</keyword>
<gene>
    <name evidence="8" type="ORF">F9278_00850</name>
</gene>
<keyword evidence="9" id="KW-1185">Reference proteome</keyword>
<evidence type="ECO:0000256" key="2">
    <source>
        <dbReference type="ARBA" id="ARBA00023015"/>
    </source>
</evidence>
<dbReference type="InterPro" id="IPR039420">
    <property type="entry name" value="WalR-like"/>
</dbReference>
<dbReference type="KEGG" id="sphv:F9278_00850"/>
<dbReference type="InterPro" id="IPR000792">
    <property type="entry name" value="Tscrpt_reg_LuxR_C"/>
</dbReference>
<sequence>MARVFVVDGHPLFRAGVRQVVGDAVDLEMAGEATTGEEAVVAPRDGHVVADVVLMDLLLPGCSGIEATRAIVAETSTGPDAPRVLFVSGSAEDDAVVAALRAGARGYMVKGAPGEELVRGVRTVAQGGAVFSASVADRLGGYFSAVQELPVGAAFPDLTEREREVLDLVARGLSNRRIARELVLSEKTVRNHVSRVFAKLRVADRHTGGTRHRARLLSAAGRWWRAVRPPPPCRSRPRLPSRT</sequence>
<evidence type="ECO:0000313" key="8">
    <source>
        <dbReference type="EMBL" id="QFR02296.1"/>
    </source>
</evidence>
<dbReference type="PANTHER" id="PTHR43214:SF24">
    <property type="entry name" value="TRANSCRIPTIONAL REGULATORY PROTEIN NARL-RELATED"/>
    <property type="match status" value="1"/>
</dbReference>
<dbReference type="GO" id="GO:0003677">
    <property type="term" value="F:DNA binding"/>
    <property type="evidence" value="ECO:0007669"/>
    <property type="project" value="UniProtKB-KW"/>
</dbReference>
<dbReference type="Proteomes" id="UP000327294">
    <property type="component" value="Chromosome"/>
</dbReference>
<reference evidence="8 9" key="1">
    <citation type="submission" date="2019-10" db="EMBL/GenBank/DDBJ databases">
        <title>Streptomyces sp. strain GY16 isolated from leaves of Broussonetia papyrifera.</title>
        <authorList>
            <person name="Mo P."/>
        </authorList>
    </citation>
    <scope>NUCLEOTIDE SEQUENCE [LARGE SCALE GENOMIC DNA]</scope>
    <source>
        <strain evidence="8 9">GY16</strain>
    </source>
</reference>
<evidence type="ECO:0000256" key="1">
    <source>
        <dbReference type="ARBA" id="ARBA00022553"/>
    </source>
</evidence>
<dbReference type="Pfam" id="PF00196">
    <property type="entry name" value="GerE"/>
    <property type="match status" value="1"/>
</dbReference>
<dbReference type="PROSITE" id="PS50043">
    <property type="entry name" value="HTH_LUXR_2"/>
    <property type="match status" value="1"/>
</dbReference>
<accession>A0A5P8KG98</accession>
<evidence type="ECO:0000256" key="3">
    <source>
        <dbReference type="ARBA" id="ARBA00023125"/>
    </source>
</evidence>
<dbReference type="PRINTS" id="PR00038">
    <property type="entry name" value="HTHLUXR"/>
</dbReference>
<dbReference type="GO" id="GO:0006355">
    <property type="term" value="P:regulation of DNA-templated transcription"/>
    <property type="evidence" value="ECO:0007669"/>
    <property type="project" value="InterPro"/>
</dbReference>
<dbReference type="AlphaFoldDB" id="A0A5P8KG98"/>
<dbReference type="PANTHER" id="PTHR43214">
    <property type="entry name" value="TWO-COMPONENT RESPONSE REGULATOR"/>
    <property type="match status" value="1"/>
</dbReference>
<dbReference type="InterPro" id="IPR016032">
    <property type="entry name" value="Sig_transdc_resp-reg_C-effctor"/>
</dbReference>
<organism evidence="8 9">
    <name type="scientific">Streptomyces phaeolivaceus</name>
    <dbReference type="NCBI Taxonomy" id="2653200"/>
    <lineage>
        <taxon>Bacteria</taxon>
        <taxon>Bacillati</taxon>
        <taxon>Actinomycetota</taxon>
        <taxon>Actinomycetes</taxon>
        <taxon>Kitasatosporales</taxon>
        <taxon>Streptomycetaceae</taxon>
        <taxon>Streptomyces</taxon>
    </lineage>
</organism>
<protein>
    <submittedName>
        <fullName evidence="8">Response regulator transcription factor</fullName>
    </submittedName>
</protein>
<feature type="domain" description="HTH luxR-type" evidence="6">
    <location>
        <begin position="151"/>
        <end position="216"/>
    </location>
</feature>
<dbReference type="SMART" id="SM00448">
    <property type="entry name" value="REC"/>
    <property type="match status" value="1"/>
</dbReference>
<feature type="modified residue" description="4-aspartylphosphate" evidence="5">
    <location>
        <position position="56"/>
    </location>
</feature>
<dbReference type="SUPFAM" id="SSF46894">
    <property type="entry name" value="C-terminal effector domain of the bipartite response regulators"/>
    <property type="match status" value="1"/>
</dbReference>
<name>A0A5P8KG98_9ACTN</name>
<evidence type="ECO:0000259" key="7">
    <source>
        <dbReference type="PROSITE" id="PS50110"/>
    </source>
</evidence>
<evidence type="ECO:0000259" key="6">
    <source>
        <dbReference type="PROSITE" id="PS50043"/>
    </source>
</evidence>
<evidence type="ECO:0000256" key="5">
    <source>
        <dbReference type="PROSITE-ProRule" id="PRU00169"/>
    </source>
</evidence>
<evidence type="ECO:0000256" key="4">
    <source>
        <dbReference type="ARBA" id="ARBA00023163"/>
    </source>
</evidence>
<dbReference type="GO" id="GO:0000160">
    <property type="term" value="P:phosphorelay signal transduction system"/>
    <property type="evidence" value="ECO:0007669"/>
    <property type="project" value="InterPro"/>
</dbReference>
<evidence type="ECO:0000313" key="9">
    <source>
        <dbReference type="Proteomes" id="UP000327294"/>
    </source>
</evidence>
<dbReference type="PROSITE" id="PS50110">
    <property type="entry name" value="RESPONSE_REGULATORY"/>
    <property type="match status" value="1"/>
</dbReference>
<dbReference type="CDD" id="cd17535">
    <property type="entry name" value="REC_NarL-like"/>
    <property type="match status" value="1"/>
</dbReference>
<dbReference type="SMART" id="SM00421">
    <property type="entry name" value="HTH_LUXR"/>
    <property type="match status" value="1"/>
</dbReference>
<dbReference type="InterPro" id="IPR058245">
    <property type="entry name" value="NreC/VraR/RcsB-like_REC"/>
</dbReference>
<dbReference type="Gene3D" id="3.40.50.2300">
    <property type="match status" value="1"/>
</dbReference>
<keyword evidence="2" id="KW-0805">Transcription regulation</keyword>
<keyword evidence="4" id="KW-0804">Transcription</keyword>
<feature type="domain" description="Response regulatory" evidence="7">
    <location>
        <begin position="3"/>
        <end position="125"/>
    </location>
</feature>
<dbReference type="SUPFAM" id="SSF52172">
    <property type="entry name" value="CheY-like"/>
    <property type="match status" value="1"/>
</dbReference>
<dbReference type="InterPro" id="IPR001789">
    <property type="entry name" value="Sig_transdc_resp-reg_receiver"/>
</dbReference>
<dbReference type="CDD" id="cd06170">
    <property type="entry name" value="LuxR_C_like"/>
    <property type="match status" value="1"/>
</dbReference>
<dbReference type="PROSITE" id="PS00622">
    <property type="entry name" value="HTH_LUXR_1"/>
    <property type="match status" value="1"/>
</dbReference>